<proteinExistence type="predicted"/>
<accession>A0A8A4TJC2</accession>
<dbReference type="Pfam" id="PF11829">
    <property type="entry name" value="DUF3349"/>
    <property type="match status" value="1"/>
</dbReference>
<organism evidence="1 2">
    <name type="scientific">Sulfidibacter corallicola</name>
    <dbReference type="NCBI Taxonomy" id="2818388"/>
    <lineage>
        <taxon>Bacteria</taxon>
        <taxon>Pseudomonadati</taxon>
        <taxon>Acidobacteriota</taxon>
        <taxon>Holophagae</taxon>
        <taxon>Acanthopleuribacterales</taxon>
        <taxon>Acanthopleuribacteraceae</taxon>
        <taxon>Sulfidibacter</taxon>
    </lineage>
</organism>
<evidence type="ECO:0000313" key="2">
    <source>
        <dbReference type="Proteomes" id="UP000663929"/>
    </source>
</evidence>
<dbReference type="Gene3D" id="1.10.150.430">
    <property type="entry name" value="DUF3349, helical bundle"/>
    <property type="match status" value="1"/>
</dbReference>
<evidence type="ECO:0000313" key="1">
    <source>
        <dbReference type="EMBL" id="QTD48898.1"/>
    </source>
</evidence>
<dbReference type="EMBL" id="CP071793">
    <property type="protein sequence ID" value="QTD48898.1"/>
    <property type="molecule type" value="Genomic_DNA"/>
</dbReference>
<reference evidence="1" key="1">
    <citation type="submission" date="2021-03" db="EMBL/GenBank/DDBJ databases">
        <title>Acanthopleuribacteraceae sp. M133.</title>
        <authorList>
            <person name="Wang G."/>
        </authorList>
    </citation>
    <scope>NUCLEOTIDE SEQUENCE</scope>
    <source>
        <strain evidence="1">M133</strain>
    </source>
</reference>
<dbReference type="RefSeq" id="WP_237378547.1">
    <property type="nucleotide sequence ID" value="NZ_CP071793.1"/>
</dbReference>
<gene>
    <name evidence="1" type="ORF">J3U87_25220</name>
</gene>
<protein>
    <submittedName>
        <fullName evidence="1">DUF3349 domain-containing protein</fullName>
    </submittedName>
</protein>
<name>A0A8A4TJC2_SULCO</name>
<dbReference type="InterPro" id="IPR044918">
    <property type="entry name" value="DUF3349_helical"/>
</dbReference>
<sequence length="95" mass="10938">MTGEFSHLRSTIDLIRKAFPDGISDEDYAFVLRLFYDHLSDRNLADVISLTTGREPATALNDIYRSASIPESDRDLERVRSVLYEHGFEAWLDED</sequence>
<dbReference type="Proteomes" id="UP000663929">
    <property type="component" value="Chromosome"/>
</dbReference>
<dbReference type="AlphaFoldDB" id="A0A8A4TJC2"/>
<keyword evidence="2" id="KW-1185">Reference proteome</keyword>
<dbReference type="KEGG" id="scor:J3U87_25220"/>
<dbReference type="InterPro" id="IPR021784">
    <property type="entry name" value="DUF3349"/>
</dbReference>